<dbReference type="PANTHER" id="PTHR11614">
    <property type="entry name" value="PHOSPHOLIPASE-RELATED"/>
    <property type="match status" value="1"/>
</dbReference>
<dbReference type="Proteomes" id="UP001589647">
    <property type="component" value="Unassembled WGS sequence"/>
</dbReference>
<dbReference type="Gene3D" id="3.40.50.1820">
    <property type="entry name" value="alpha/beta hydrolase"/>
    <property type="match status" value="1"/>
</dbReference>
<dbReference type="GO" id="GO:0016787">
    <property type="term" value="F:hydrolase activity"/>
    <property type="evidence" value="ECO:0007669"/>
    <property type="project" value="UniProtKB-KW"/>
</dbReference>
<accession>A0ABV5IJL4</accession>
<feature type="domain" description="Serine aminopeptidase S33" evidence="1">
    <location>
        <begin position="25"/>
        <end position="251"/>
    </location>
</feature>
<dbReference type="InterPro" id="IPR000073">
    <property type="entry name" value="AB_hydrolase_1"/>
</dbReference>
<dbReference type="InterPro" id="IPR029058">
    <property type="entry name" value="AB_hydrolase_fold"/>
</dbReference>
<evidence type="ECO:0000313" key="2">
    <source>
        <dbReference type="EMBL" id="MFB9204243.1"/>
    </source>
</evidence>
<evidence type="ECO:0000313" key="3">
    <source>
        <dbReference type="Proteomes" id="UP001589647"/>
    </source>
</evidence>
<dbReference type="EMBL" id="JBHMEI010000016">
    <property type="protein sequence ID" value="MFB9204243.1"/>
    <property type="molecule type" value="Genomic_DNA"/>
</dbReference>
<reference evidence="2 3" key="1">
    <citation type="submission" date="2024-09" db="EMBL/GenBank/DDBJ databases">
        <authorList>
            <person name="Sun Q."/>
            <person name="Mori K."/>
        </authorList>
    </citation>
    <scope>NUCLEOTIDE SEQUENCE [LARGE SCALE GENOMIC DNA]</scope>
    <source>
        <strain evidence="2 3">CCM 3426</strain>
    </source>
</reference>
<keyword evidence="3" id="KW-1185">Reference proteome</keyword>
<organism evidence="2 3">
    <name type="scientific">Nonomuraea spiralis</name>
    <dbReference type="NCBI Taxonomy" id="46182"/>
    <lineage>
        <taxon>Bacteria</taxon>
        <taxon>Bacillati</taxon>
        <taxon>Actinomycetota</taxon>
        <taxon>Actinomycetes</taxon>
        <taxon>Streptosporangiales</taxon>
        <taxon>Streptosporangiaceae</taxon>
        <taxon>Nonomuraea</taxon>
    </lineage>
</organism>
<dbReference type="PRINTS" id="PR00111">
    <property type="entry name" value="ABHYDROLASE"/>
</dbReference>
<protein>
    <submittedName>
        <fullName evidence="2">Alpha/beta hydrolase</fullName>
    </submittedName>
</protein>
<dbReference type="RefSeq" id="WP_189649002.1">
    <property type="nucleotide sequence ID" value="NZ_BMRC01000008.1"/>
</dbReference>
<comment type="caution">
    <text evidence="2">The sequence shown here is derived from an EMBL/GenBank/DDBJ whole genome shotgun (WGS) entry which is preliminary data.</text>
</comment>
<dbReference type="InterPro" id="IPR022742">
    <property type="entry name" value="Hydrolase_4"/>
</dbReference>
<sequence>MAESREHTFTGTRGLNVVREWPHDHPRYLALLVHGYGEHIGRYDHVADRLVRHGAAVYGLDHMGHGRSAGERVLVQDFEDVVTDVHAVEERARADHPGVPVVVIGHSMGGMIAARYAQRYGEGLTALVLSGPVIGEWEVIPALMGLDELPDIPIDPATLSRDPSVGAAYADDPLVWHGPFKRATVEAFAATLDAIAKGGTFGSLPTLWVHGDDDRLVPPAGSRAGVEAVKGTDLTERIYAGARHEVFNETNKDEVLDDVQAFVDRALGVRG</sequence>
<name>A0ABV5IJL4_9ACTN</name>
<dbReference type="SUPFAM" id="SSF53474">
    <property type="entry name" value="alpha/beta-Hydrolases"/>
    <property type="match status" value="1"/>
</dbReference>
<dbReference type="Pfam" id="PF12146">
    <property type="entry name" value="Hydrolase_4"/>
    <property type="match status" value="1"/>
</dbReference>
<proteinExistence type="predicted"/>
<evidence type="ECO:0000259" key="1">
    <source>
        <dbReference type="Pfam" id="PF12146"/>
    </source>
</evidence>
<keyword evidence="2" id="KW-0378">Hydrolase</keyword>
<dbReference type="InterPro" id="IPR051044">
    <property type="entry name" value="MAG_DAG_Lipase"/>
</dbReference>
<gene>
    <name evidence="2" type="ORF">ACFFV7_23825</name>
</gene>